<name>A0A366HWD5_9FIRM</name>
<comment type="caution">
    <text evidence="1">The sequence shown here is derived from an EMBL/GenBank/DDBJ whole genome shotgun (WGS) entry which is preliminary data.</text>
</comment>
<dbReference type="Proteomes" id="UP000253490">
    <property type="component" value="Unassembled WGS sequence"/>
</dbReference>
<feature type="non-terminal residue" evidence="1">
    <location>
        <position position="1"/>
    </location>
</feature>
<proteinExistence type="predicted"/>
<keyword evidence="2" id="KW-1185">Reference proteome</keyword>
<gene>
    <name evidence="1" type="ORF">DES36_12817</name>
</gene>
<protein>
    <submittedName>
        <fullName evidence="1">Uncharacterized protein</fullName>
    </submittedName>
</protein>
<sequence>AYNLKRVINIIGTEKLTEYFKARILLLFLSITENKQKWVQNVILSCSNVA</sequence>
<evidence type="ECO:0000313" key="2">
    <source>
        <dbReference type="Proteomes" id="UP000253490"/>
    </source>
</evidence>
<dbReference type="AlphaFoldDB" id="A0A366HWD5"/>
<dbReference type="EMBL" id="QNRX01000028">
    <property type="protein sequence ID" value="RBP57551.1"/>
    <property type="molecule type" value="Genomic_DNA"/>
</dbReference>
<reference evidence="1 2" key="1">
    <citation type="submission" date="2018-06" db="EMBL/GenBank/DDBJ databases">
        <title>Genomic Encyclopedia of Type Strains, Phase IV (KMG-IV): sequencing the most valuable type-strain genomes for metagenomic binning, comparative biology and taxonomic classification.</title>
        <authorList>
            <person name="Goeker M."/>
        </authorList>
    </citation>
    <scope>NUCLEOTIDE SEQUENCE [LARGE SCALE GENOMIC DNA]</scope>
    <source>
        <strain evidence="1 2">DSM 22112</strain>
    </source>
</reference>
<evidence type="ECO:0000313" key="1">
    <source>
        <dbReference type="EMBL" id="RBP57551.1"/>
    </source>
</evidence>
<organism evidence="1 2">
    <name type="scientific">Alkalibaculum bacchi</name>
    <dbReference type="NCBI Taxonomy" id="645887"/>
    <lineage>
        <taxon>Bacteria</taxon>
        <taxon>Bacillati</taxon>
        <taxon>Bacillota</taxon>
        <taxon>Clostridia</taxon>
        <taxon>Eubacteriales</taxon>
        <taxon>Eubacteriaceae</taxon>
        <taxon>Alkalibaculum</taxon>
    </lineage>
</organism>
<accession>A0A366HWD5</accession>